<organism evidence="2 3">
    <name type="scientific">Prochlorococcus marinus (strain MIT 9515)</name>
    <dbReference type="NCBI Taxonomy" id="167542"/>
    <lineage>
        <taxon>Bacteria</taxon>
        <taxon>Bacillati</taxon>
        <taxon>Cyanobacteriota</taxon>
        <taxon>Cyanophyceae</taxon>
        <taxon>Synechococcales</taxon>
        <taxon>Prochlorococcaceae</taxon>
        <taxon>Prochlorococcus</taxon>
    </lineage>
</organism>
<keyword evidence="2" id="KW-0808">Transferase</keyword>
<dbReference type="STRING" id="167542.P9515_09131"/>
<keyword evidence="1" id="KW-0812">Transmembrane</keyword>
<dbReference type="HOGENOM" id="CLU_2024664_0_0_3"/>
<keyword evidence="1" id="KW-0472">Membrane</keyword>
<feature type="transmembrane region" description="Helical" evidence="1">
    <location>
        <begin position="80"/>
        <end position="109"/>
    </location>
</feature>
<evidence type="ECO:0000313" key="2">
    <source>
        <dbReference type="EMBL" id="ABM72120.1"/>
    </source>
</evidence>
<keyword evidence="2" id="KW-0418">Kinase</keyword>
<sequence length="122" mass="14481">MVDLKIPNLNKKSNKFFLKKKLTLRRKSKRKLINESIIMLSLSIFIFYLNYIIPNQISILNNLSNNFNKLFANFLLSLSYFYEICIGLFIIISLIFALILMLGSLSRFIKIMKRKKRRINLN</sequence>
<dbReference type="EMBL" id="CP000552">
    <property type="protein sequence ID" value="ABM72120.1"/>
    <property type="molecule type" value="Genomic_DNA"/>
</dbReference>
<protein>
    <submittedName>
        <fullName evidence="2">Possible Nucleoside diphosphate kinase</fullName>
    </submittedName>
</protein>
<gene>
    <name evidence="2" type="ordered locus">P9515_09131</name>
</gene>
<proteinExistence type="predicted"/>
<evidence type="ECO:0000313" key="3">
    <source>
        <dbReference type="Proteomes" id="UP000001589"/>
    </source>
</evidence>
<name>A2BWF9_PROM5</name>
<evidence type="ECO:0000256" key="1">
    <source>
        <dbReference type="SAM" id="Phobius"/>
    </source>
</evidence>
<dbReference type="GO" id="GO:0016301">
    <property type="term" value="F:kinase activity"/>
    <property type="evidence" value="ECO:0007669"/>
    <property type="project" value="UniProtKB-KW"/>
</dbReference>
<accession>A2BWF9</accession>
<dbReference type="Proteomes" id="UP000001589">
    <property type="component" value="Chromosome"/>
</dbReference>
<keyword evidence="1" id="KW-1133">Transmembrane helix</keyword>
<dbReference type="KEGG" id="pmc:P9515_09131"/>
<feature type="transmembrane region" description="Helical" evidence="1">
    <location>
        <begin position="32"/>
        <end position="53"/>
    </location>
</feature>
<reference evidence="2 3" key="1">
    <citation type="journal article" date="2007" name="PLoS Genet.">
        <title>Patterns and implications of gene gain and loss in the evolution of Prochlorococcus.</title>
        <authorList>
            <person name="Kettler G.C."/>
            <person name="Martiny A.C."/>
            <person name="Huang K."/>
            <person name="Zucker J."/>
            <person name="Coleman M.L."/>
            <person name="Rodrigue S."/>
            <person name="Chen F."/>
            <person name="Lapidus A."/>
            <person name="Ferriera S."/>
            <person name="Johnson J."/>
            <person name="Steglich C."/>
            <person name="Church G.M."/>
            <person name="Richardson P."/>
            <person name="Chisholm S.W."/>
        </authorList>
    </citation>
    <scope>NUCLEOTIDE SEQUENCE [LARGE SCALE GENOMIC DNA]</scope>
    <source>
        <strain evidence="2 3">MIT 9515</strain>
    </source>
</reference>
<dbReference type="AlphaFoldDB" id="A2BWF9"/>